<feature type="compositionally biased region" description="Basic and acidic residues" evidence="7">
    <location>
        <begin position="111"/>
        <end position="128"/>
    </location>
</feature>
<dbReference type="Proteomes" id="UP000244173">
    <property type="component" value="Chromosome"/>
</dbReference>
<dbReference type="Gene3D" id="3.40.50.1980">
    <property type="entry name" value="Nitrogenase molybdenum iron protein domain"/>
    <property type="match status" value="2"/>
</dbReference>
<dbReference type="GO" id="GO:0046872">
    <property type="term" value="F:metal ion binding"/>
    <property type="evidence" value="ECO:0007669"/>
    <property type="project" value="UniProtKB-KW"/>
</dbReference>
<dbReference type="PANTHER" id="PTHR42953">
    <property type="entry name" value="HIGH-AFFINITY ZINC UPTAKE SYSTEM PROTEIN ZNUA-RELATED"/>
    <property type="match status" value="1"/>
</dbReference>
<keyword evidence="10" id="KW-1185">Reference proteome</keyword>
<evidence type="ECO:0000313" key="10">
    <source>
        <dbReference type="Proteomes" id="UP000244173"/>
    </source>
</evidence>
<comment type="subcellular location">
    <subcellularLocation>
        <location evidence="1">Cell envelope</location>
    </subcellularLocation>
</comment>
<dbReference type="InterPro" id="IPR050492">
    <property type="entry name" value="Bact_metal-bind_prot9"/>
</dbReference>
<dbReference type="Pfam" id="PF01297">
    <property type="entry name" value="ZnuA"/>
    <property type="match status" value="1"/>
</dbReference>
<reference evidence="9 10" key="1">
    <citation type="submission" date="2018-04" db="EMBL/GenBank/DDBJ databases">
        <title>Denitrifier Microvirgula.</title>
        <authorList>
            <person name="Anderson E."/>
            <person name="Jang J."/>
            <person name="Ishii S."/>
        </authorList>
    </citation>
    <scope>NUCLEOTIDE SEQUENCE [LARGE SCALE GENOMIC DNA]</scope>
    <source>
        <strain evidence="9 10">BE2.4</strain>
    </source>
</reference>
<feature type="signal peptide" evidence="8">
    <location>
        <begin position="1"/>
        <end position="19"/>
    </location>
</feature>
<evidence type="ECO:0000256" key="2">
    <source>
        <dbReference type="ARBA" id="ARBA00011028"/>
    </source>
</evidence>
<evidence type="ECO:0000256" key="8">
    <source>
        <dbReference type="SAM" id="SignalP"/>
    </source>
</evidence>
<evidence type="ECO:0000256" key="6">
    <source>
        <dbReference type="RuleBase" id="RU003512"/>
    </source>
</evidence>
<gene>
    <name evidence="9" type="ORF">DAI18_16420</name>
</gene>
<keyword evidence="3 6" id="KW-0813">Transport</keyword>
<comment type="similarity">
    <text evidence="2 6">Belongs to the bacterial solute-binding protein 9 family.</text>
</comment>
<dbReference type="GO" id="GO:0030001">
    <property type="term" value="P:metal ion transport"/>
    <property type="evidence" value="ECO:0007669"/>
    <property type="project" value="InterPro"/>
</dbReference>
<dbReference type="CDD" id="cd01137">
    <property type="entry name" value="PsaA"/>
    <property type="match status" value="1"/>
</dbReference>
<evidence type="ECO:0000256" key="1">
    <source>
        <dbReference type="ARBA" id="ARBA00004196"/>
    </source>
</evidence>
<dbReference type="PRINTS" id="PR00691">
    <property type="entry name" value="ADHESINB"/>
</dbReference>
<dbReference type="EMBL" id="CP028519">
    <property type="protein sequence ID" value="AVY95456.1"/>
    <property type="molecule type" value="Genomic_DNA"/>
</dbReference>
<evidence type="ECO:0000313" key="9">
    <source>
        <dbReference type="EMBL" id="AVY95456.1"/>
    </source>
</evidence>
<dbReference type="GO" id="GO:0030313">
    <property type="term" value="C:cell envelope"/>
    <property type="evidence" value="ECO:0007669"/>
    <property type="project" value="UniProtKB-SubCell"/>
</dbReference>
<dbReference type="KEGG" id="maer:DAI18_16420"/>
<proteinExistence type="inferred from homology"/>
<dbReference type="InterPro" id="IPR006129">
    <property type="entry name" value="AdhesinB"/>
</dbReference>
<sequence length="301" mass="33157">MQKKLIFALLATLPMLAHAAQKLPVVASFSILGDVVQQIGGDRVEVRTLVGPDQDAHVFQPRPQDVKTLAAARLFVVNGLGFEGWMPRMSKATGYKGTTLVASEGIKPLKSEEEEKDHDHAGHDHGNFDPHVWNNPQNVRVWTRNIAASLSKLDPEGRDYYAQRAAAYDKQLADLDRWAAQTFGQLPVAKRKVITGHDAFGYLARRYQITFHAPQGLSTESEASAKQVAGLIRQIKASGIKAVFVENISDRRLVDQIARESGASVDGKLYSDALSRDAAARSYTSLFRHNVEQLSAGMKKN</sequence>
<name>A0A2S0PDL3_9NEIS</name>
<dbReference type="PRINTS" id="PR00690">
    <property type="entry name" value="ADHESNFAMILY"/>
</dbReference>
<keyword evidence="4" id="KW-0479">Metal-binding</keyword>
<evidence type="ECO:0000256" key="7">
    <source>
        <dbReference type="SAM" id="MobiDB-lite"/>
    </source>
</evidence>
<evidence type="ECO:0000256" key="5">
    <source>
        <dbReference type="ARBA" id="ARBA00022729"/>
    </source>
</evidence>
<dbReference type="InterPro" id="IPR006127">
    <property type="entry name" value="ZnuA-like"/>
</dbReference>
<dbReference type="STRING" id="1122240.GCA_000620105_02273"/>
<accession>A0A2S0PDL3</accession>
<evidence type="ECO:0000256" key="4">
    <source>
        <dbReference type="ARBA" id="ARBA00022723"/>
    </source>
</evidence>
<dbReference type="OrthoDB" id="9793396at2"/>
<feature type="chain" id="PRO_5015484722" evidence="8">
    <location>
        <begin position="20"/>
        <end position="301"/>
    </location>
</feature>
<dbReference type="SUPFAM" id="SSF53807">
    <property type="entry name" value="Helical backbone' metal receptor"/>
    <property type="match status" value="1"/>
</dbReference>
<dbReference type="GO" id="GO:0007155">
    <property type="term" value="P:cell adhesion"/>
    <property type="evidence" value="ECO:0007669"/>
    <property type="project" value="InterPro"/>
</dbReference>
<dbReference type="PANTHER" id="PTHR42953:SF1">
    <property type="entry name" value="METAL-BINDING PROTEIN HI_0362-RELATED"/>
    <property type="match status" value="1"/>
</dbReference>
<organism evidence="9 10">
    <name type="scientific">Microvirgula aerodenitrificans</name>
    <dbReference type="NCBI Taxonomy" id="57480"/>
    <lineage>
        <taxon>Bacteria</taxon>
        <taxon>Pseudomonadati</taxon>
        <taxon>Pseudomonadota</taxon>
        <taxon>Betaproteobacteria</taxon>
        <taxon>Neisseriales</taxon>
        <taxon>Aquaspirillaceae</taxon>
        <taxon>Microvirgula</taxon>
    </lineage>
</organism>
<dbReference type="RefSeq" id="WP_028499324.1">
    <property type="nucleotide sequence ID" value="NZ_CALFSO010000012.1"/>
</dbReference>
<dbReference type="InterPro" id="IPR006128">
    <property type="entry name" value="Lipoprotein_PsaA-like"/>
</dbReference>
<evidence type="ECO:0000256" key="3">
    <source>
        <dbReference type="ARBA" id="ARBA00022448"/>
    </source>
</evidence>
<dbReference type="AlphaFoldDB" id="A0A2S0PDL3"/>
<protein>
    <submittedName>
        <fullName evidence="9">Metal ABC transporter substrate-binding protein</fullName>
    </submittedName>
</protein>
<keyword evidence="5 8" id="KW-0732">Signal</keyword>
<feature type="region of interest" description="Disordered" evidence="7">
    <location>
        <begin position="111"/>
        <end position="131"/>
    </location>
</feature>